<evidence type="ECO:0000256" key="1">
    <source>
        <dbReference type="SAM" id="SignalP"/>
    </source>
</evidence>
<protein>
    <recommendedName>
        <fullName evidence="4">Extracellular membrane protein CFEM domain-containing protein</fullName>
    </recommendedName>
</protein>
<evidence type="ECO:0000313" key="3">
    <source>
        <dbReference type="Proteomes" id="UP001363622"/>
    </source>
</evidence>
<organism evidence="2 3">
    <name type="scientific">Phyllosticta citriasiana</name>
    <dbReference type="NCBI Taxonomy" id="595635"/>
    <lineage>
        <taxon>Eukaryota</taxon>
        <taxon>Fungi</taxon>
        <taxon>Dikarya</taxon>
        <taxon>Ascomycota</taxon>
        <taxon>Pezizomycotina</taxon>
        <taxon>Dothideomycetes</taxon>
        <taxon>Dothideomycetes incertae sedis</taxon>
        <taxon>Botryosphaeriales</taxon>
        <taxon>Phyllostictaceae</taxon>
        <taxon>Phyllosticta</taxon>
    </lineage>
</organism>
<proteinExistence type="predicted"/>
<feature type="chain" id="PRO_5047442558" description="Extracellular membrane protein CFEM domain-containing protein" evidence="1">
    <location>
        <begin position="18"/>
        <end position="101"/>
    </location>
</feature>
<accession>A0ABR1KUQ7</accession>
<comment type="caution">
    <text evidence="2">The sequence shown here is derived from an EMBL/GenBank/DDBJ whole genome shotgun (WGS) entry which is preliminary data.</text>
</comment>
<feature type="signal peptide" evidence="1">
    <location>
        <begin position="1"/>
        <end position="17"/>
    </location>
</feature>
<keyword evidence="1" id="KW-0732">Signal</keyword>
<name>A0ABR1KUQ7_9PEZI</name>
<dbReference type="Proteomes" id="UP001363622">
    <property type="component" value="Unassembled WGS sequence"/>
</dbReference>
<gene>
    <name evidence="2" type="ORF">IWZ03DRAFT_105094</name>
</gene>
<keyword evidence="3" id="KW-1185">Reference proteome</keyword>
<evidence type="ECO:0000313" key="2">
    <source>
        <dbReference type="EMBL" id="KAK7521913.1"/>
    </source>
</evidence>
<evidence type="ECO:0008006" key="4">
    <source>
        <dbReference type="Google" id="ProtNLM"/>
    </source>
</evidence>
<reference evidence="2 3" key="1">
    <citation type="submission" date="2024-04" db="EMBL/GenBank/DDBJ databases">
        <title>Phyllosticta paracitricarpa is synonymous to the EU quarantine fungus P. citricarpa based on phylogenomic analyses.</title>
        <authorList>
            <consortium name="Lawrence Berkeley National Laboratory"/>
            <person name="Van Ingen-Buijs V.A."/>
            <person name="Van Westerhoven A.C."/>
            <person name="Haridas S."/>
            <person name="Skiadas P."/>
            <person name="Martin F."/>
            <person name="Groenewald J.Z."/>
            <person name="Crous P.W."/>
            <person name="Seidl M.F."/>
        </authorList>
    </citation>
    <scope>NUCLEOTIDE SEQUENCE [LARGE SCALE GENOMIC DNA]</scope>
    <source>
        <strain evidence="2 3">CBS 123371</strain>
    </source>
</reference>
<dbReference type="EMBL" id="JBBPHU010000002">
    <property type="protein sequence ID" value="KAK7521913.1"/>
    <property type="molecule type" value="Genomic_DNA"/>
</dbReference>
<sequence length="101" mass="10432">MRFSTIAILGLAGVALGQNPGTDGCFKPCFAKAGCENLQCFCKNQAALDKASCCVSKVCSKEVQSIIGVVSNLVCPQGPAKIPDHQSDACKDPAAGGKRMI</sequence>